<evidence type="ECO:0000256" key="1">
    <source>
        <dbReference type="ARBA" id="ARBA00022737"/>
    </source>
</evidence>
<evidence type="ECO:0000256" key="3">
    <source>
        <dbReference type="SAM" id="MobiDB-lite"/>
    </source>
</evidence>
<dbReference type="Gene3D" id="1.25.40.10">
    <property type="entry name" value="Tetratricopeptide repeat domain"/>
    <property type="match status" value="4"/>
</dbReference>
<dbReference type="AlphaFoldDB" id="A0A9D5DBR3"/>
<feature type="repeat" description="PPR" evidence="2">
    <location>
        <begin position="90"/>
        <end position="124"/>
    </location>
</feature>
<comment type="caution">
    <text evidence="4">The sequence shown here is derived from an EMBL/GenBank/DDBJ whole genome shotgun (WGS) entry which is preliminary data.</text>
</comment>
<sequence>MRRLCWLGSRRRMSSSLESYNSREQHLVSLLEACNTMRDLGQAHGRVIRTGFDQHVFVVARVLTFCAVSDQNIDSMDYAISVFDRIRLPDAFIWNTMIRGLARARRPRDAFLFFRRMRHRGKAPDSFTFSFLIKLCRNAAIGAQLHGCVLRHGLQSHAFVRNTLIHMYGMLGDMSNARWMFEEMPGVDVDTVSWNSLIDGYVHCGEYREALRMFLRMQRSGFGPDEATVVVTLSACSELGALDFGRWVHSRLSSDMLRDFISVSNSLIDMYAKCGAIDRARDVFEGMKERRNVVSWNSMILGLAMHGYADQALTLFNRMRDASPDGITFLGVLCACAHGGLVDEGRRHMESMTRDYGIKPTVRHYGCVVDLLGRAGLVREAYELIKGMPVEGNAVVWRTLLAACRVHGDLQLGERVQTHLQELEEHSSDYVLLSHMYAGRGRWNEVFRLREAMQGRGVQKPEPGNSLINTLPKQ</sequence>
<dbReference type="InterPro" id="IPR046960">
    <property type="entry name" value="PPR_At4g14850-like_plant"/>
</dbReference>
<dbReference type="Pfam" id="PF13041">
    <property type="entry name" value="PPR_2"/>
    <property type="match status" value="2"/>
</dbReference>
<dbReference type="InterPro" id="IPR011990">
    <property type="entry name" value="TPR-like_helical_dom_sf"/>
</dbReference>
<accession>A0A9D5DBR3</accession>
<dbReference type="EMBL" id="JAGGNH010000001">
    <property type="protein sequence ID" value="KAJ0988284.1"/>
    <property type="molecule type" value="Genomic_DNA"/>
</dbReference>
<dbReference type="FunFam" id="1.25.40.10:FF:000345">
    <property type="entry name" value="Pentatricopeptide repeat-containing protein"/>
    <property type="match status" value="1"/>
</dbReference>
<reference evidence="4" key="1">
    <citation type="submission" date="2021-03" db="EMBL/GenBank/DDBJ databases">
        <authorList>
            <person name="Li Z."/>
            <person name="Yang C."/>
        </authorList>
    </citation>
    <scope>NUCLEOTIDE SEQUENCE</scope>
    <source>
        <strain evidence="4">Dzin_1.0</strain>
        <tissue evidence="4">Leaf</tissue>
    </source>
</reference>
<protein>
    <recommendedName>
        <fullName evidence="6">Pentatricopeptide repeat-containing protein</fullName>
    </recommendedName>
</protein>
<dbReference type="GO" id="GO:0003723">
    <property type="term" value="F:RNA binding"/>
    <property type="evidence" value="ECO:0007669"/>
    <property type="project" value="InterPro"/>
</dbReference>
<evidence type="ECO:0000313" key="5">
    <source>
        <dbReference type="Proteomes" id="UP001085076"/>
    </source>
</evidence>
<feature type="region of interest" description="Disordered" evidence="3">
    <location>
        <begin position="455"/>
        <end position="474"/>
    </location>
</feature>
<evidence type="ECO:0000256" key="2">
    <source>
        <dbReference type="PROSITE-ProRule" id="PRU00708"/>
    </source>
</evidence>
<evidence type="ECO:0008006" key="6">
    <source>
        <dbReference type="Google" id="ProtNLM"/>
    </source>
</evidence>
<dbReference type="InterPro" id="IPR002885">
    <property type="entry name" value="PPR_rpt"/>
</dbReference>
<keyword evidence="1" id="KW-0677">Repeat</keyword>
<gene>
    <name evidence="4" type="ORF">J5N97_006640</name>
</gene>
<feature type="repeat" description="PPR" evidence="2">
    <location>
        <begin position="292"/>
        <end position="322"/>
    </location>
</feature>
<dbReference type="Pfam" id="PF20431">
    <property type="entry name" value="E_motif"/>
    <property type="match status" value="1"/>
</dbReference>
<dbReference type="GO" id="GO:0009451">
    <property type="term" value="P:RNA modification"/>
    <property type="evidence" value="ECO:0007669"/>
    <property type="project" value="InterPro"/>
</dbReference>
<evidence type="ECO:0000313" key="4">
    <source>
        <dbReference type="EMBL" id="KAJ0988284.1"/>
    </source>
</evidence>
<feature type="repeat" description="PPR" evidence="2">
    <location>
        <begin position="190"/>
        <end position="224"/>
    </location>
</feature>
<dbReference type="PANTHER" id="PTHR47926:SF391">
    <property type="entry name" value="TETRATRICOPEPTIDE-LIKE HELICAL DOMAIN SUPERFAMILY"/>
    <property type="match status" value="1"/>
</dbReference>
<dbReference type="InterPro" id="IPR046848">
    <property type="entry name" value="E_motif"/>
</dbReference>
<dbReference type="PANTHER" id="PTHR47926">
    <property type="entry name" value="PENTATRICOPEPTIDE REPEAT-CONTAINING PROTEIN"/>
    <property type="match status" value="1"/>
</dbReference>
<proteinExistence type="predicted"/>
<name>A0A9D5DBR3_9LILI</name>
<dbReference type="NCBIfam" id="TIGR00756">
    <property type="entry name" value="PPR"/>
    <property type="match status" value="4"/>
</dbReference>
<dbReference type="FunFam" id="1.25.40.10:FF:000470">
    <property type="entry name" value="Pentatricopeptide repeat-containing protein At5g66520"/>
    <property type="match status" value="1"/>
</dbReference>
<dbReference type="PROSITE" id="PS51375">
    <property type="entry name" value="PPR"/>
    <property type="match status" value="3"/>
</dbReference>
<reference evidence="4" key="2">
    <citation type="journal article" date="2022" name="Hortic Res">
        <title>The genome of Dioscorea zingiberensis sheds light on the biosynthesis, origin and evolution of the medicinally important diosgenin saponins.</title>
        <authorList>
            <person name="Li Y."/>
            <person name="Tan C."/>
            <person name="Li Z."/>
            <person name="Guo J."/>
            <person name="Li S."/>
            <person name="Chen X."/>
            <person name="Wang C."/>
            <person name="Dai X."/>
            <person name="Yang H."/>
            <person name="Song W."/>
            <person name="Hou L."/>
            <person name="Xu J."/>
            <person name="Tong Z."/>
            <person name="Xu A."/>
            <person name="Yuan X."/>
            <person name="Wang W."/>
            <person name="Yang Q."/>
            <person name="Chen L."/>
            <person name="Sun Z."/>
            <person name="Wang K."/>
            <person name="Pan B."/>
            <person name="Chen J."/>
            <person name="Bao Y."/>
            <person name="Liu F."/>
            <person name="Qi X."/>
            <person name="Gang D.R."/>
            <person name="Wen J."/>
            <person name="Li J."/>
        </authorList>
    </citation>
    <scope>NUCLEOTIDE SEQUENCE</scope>
    <source>
        <strain evidence="4">Dzin_1.0</strain>
    </source>
</reference>
<dbReference type="Pfam" id="PF01535">
    <property type="entry name" value="PPR"/>
    <property type="match status" value="4"/>
</dbReference>
<keyword evidence="5" id="KW-1185">Reference proteome</keyword>
<organism evidence="4 5">
    <name type="scientific">Dioscorea zingiberensis</name>
    <dbReference type="NCBI Taxonomy" id="325984"/>
    <lineage>
        <taxon>Eukaryota</taxon>
        <taxon>Viridiplantae</taxon>
        <taxon>Streptophyta</taxon>
        <taxon>Embryophyta</taxon>
        <taxon>Tracheophyta</taxon>
        <taxon>Spermatophyta</taxon>
        <taxon>Magnoliopsida</taxon>
        <taxon>Liliopsida</taxon>
        <taxon>Dioscoreales</taxon>
        <taxon>Dioscoreaceae</taxon>
        <taxon>Dioscorea</taxon>
    </lineage>
</organism>
<dbReference type="OrthoDB" id="1934563at2759"/>
<dbReference type="Proteomes" id="UP001085076">
    <property type="component" value="Miscellaneous, Linkage group lg01"/>
</dbReference>